<comment type="similarity">
    <text evidence="2">Belongs to the PsbO family.</text>
</comment>
<dbReference type="Pfam" id="PF01716">
    <property type="entry name" value="MSP"/>
    <property type="match status" value="1"/>
</dbReference>
<dbReference type="AlphaFoldDB" id="A0A8T0S7Q9"/>
<dbReference type="SUPFAM" id="SSF56925">
    <property type="entry name" value="OMPA-like"/>
    <property type="match status" value="2"/>
</dbReference>
<name>A0A8T0S7Q9_PANVG</name>
<gene>
    <name evidence="11" type="ORF">PVAP13_5NG581000</name>
</gene>
<evidence type="ECO:0000256" key="9">
    <source>
        <dbReference type="ARBA" id="ARBA00080173"/>
    </source>
</evidence>
<dbReference type="GO" id="GO:0009535">
    <property type="term" value="C:chloroplast thylakoid membrane"/>
    <property type="evidence" value="ECO:0007669"/>
    <property type="project" value="UniProtKB-SubCell"/>
</dbReference>
<evidence type="ECO:0000256" key="5">
    <source>
        <dbReference type="ARBA" id="ARBA00023136"/>
    </source>
</evidence>
<reference evidence="11" key="1">
    <citation type="submission" date="2020-05" db="EMBL/GenBank/DDBJ databases">
        <title>WGS assembly of Panicum virgatum.</title>
        <authorList>
            <person name="Lovell J.T."/>
            <person name="Jenkins J."/>
            <person name="Shu S."/>
            <person name="Juenger T.E."/>
            <person name="Schmutz J."/>
        </authorList>
    </citation>
    <scope>NUCLEOTIDE SEQUENCE</scope>
    <source>
        <strain evidence="11">AP13</strain>
    </source>
</reference>
<keyword evidence="7" id="KW-0604">Photosystem II</keyword>
<evidence type="ECO:0000256" key="2">
    <source>
        <dbReference type="ARBA" id="ARBA00009838"/>
    </source>
</evidence>
<organism evidence="11 12">
    <name type="scientific">Panicum virgatum</name>
    <name type="common">Blackwell switchgrass</name>
    <dbReference type="NCBI Taxonomy" id="38727"/>
    <lineage>
        <taxon>Eukaryota</taxon>
        <taxon>Viridiplantae</taxon>
        <taxon>Streptophyta</taxon>
        <taxon>Embryophyta</taxon>
        <taxon>Tracheophyta</taxon>
        <taxon>Spermatophyta</taxon>
        <taxon>Magnoliopsida</taxon>
        <taxon>Liliopsida</taxon>
        <taxon>Poales</taxon>
        <taxon>Poaceae</taxon>
        <taxon>PACMAD clade</taxon>
        <taxon>Panicoideae</taxon>
        <taxon>Panicodae</taxon>
        <taxon>Paniceae</taxon>
        <taxon>Panicinae</taxon>
        <taxon>Panicum</taxon>
        <taxon>Panicum sect. Hiantes</taxon>
    </lineage>
</organism>
<evidence type="ECO:0000313" key="12">
    <source>
        <dbReference type="Proteomes" id="UP000823388"/>
    </source>
</evidence>
<keyword evidence="3" id="KW-0602">Photosynthesis</keyword>
<dbReference type="PANTHER" id="PTHR34058">
    <property type="entry name" value="OXYGEN-EVOLVING ENHANCER PROTEIN 1-2, CHLOROPLASTIC"/>
    <property type="match status" value="1"/>
</dbReference>
<dbReference type="GO" id="GO:0042549">
    <property type="term" value="P:photosystem II stabilization"/>
    <property type="evidence" value="ECO:0007669"/>
    <property type="project" value="InterPro"/>
</dbReference>
<evidence type="ECO:0000313" key="11">
    <source>
        <dbReference type="EMBL" id="KAG2592803.1"/>
    </source>
</evidence>
<evidence type="ECO:0000256" key="1">
    <source>
        <dbReference type="ARBA" id="ARBA00004334"/>
    </source>
</evidence>
<keyword evidence="4" id="KW-0793">Thylakoid</keyword>
<evidence type="ECO:0000256" key="6">
    <source>
        <dbReference type="ARBA" id="ARBA00023211"/>
    </source>
</evidence>
<keyword evidence="12" id="KW-1185">Reference proteome</keyword>
<evidence type="ECO:0000256" key="4">
    <source>
        <dbReference type="ARBA" id="ARBA00023078"/>
    </source>
</evidence>
<comment type="caution">
    <text evidence="11">The sequence shown here is derived from an EMBL/GenBank/DDBJ whole genome shotgun (WGS) entry which is preliminary data.</text>
</comment>
<accession>A0A8T0S7Q9</accession>
<dbReference type="GO" id="GO:0010242">
    <property type="term" value="F:oxygen evolving activity"/>
    <property type="evidence" value="ECO:0007669"/>
    <property type="project" value="InterPro"/>
</dbReference>
<dbReference type="InterPro" id="IPR002628">
    <property type="entry name" value="PsbO"/>
</dbReference>
<protein>
    <recommendedName>
        <fullName evidence="9">33 kDa subunit of oxygen evolving system of photosystem II</fullName>
    </recommendedName>
    <alternativeName>
        <fullName evidence="8">33 kDa thylakoid membrane protein</fullName>
    </alternativeName>
    <alternativeName>
        <fullName evidence="10">OEC 33 kDa subunit</fullName>
    </alternativeName>
</protein>
<dbReference type="InterPro" id="IPR011250">
    <property type="entry name" value="OMP/PagP_B-barrel"/>
</dbReference>
<sequence>MAASLQAAATLMQPAKIGGRASASLPSRQPSHVARAFGVDTGAARITCSLQSDIREVASKCVDAAKLAGFALATSALLVSGASAEGTPRRLTYDEIQSKTYMEVKGTGTANQCPTIDGGVESFPFKPGNFGGPFLVPSYRGSSFLDPKGRGGSTGYDNAVALPAGGRGDEEELVKENIKNAASSTGNITLSVTKSNPETGEVIGVFESVQPSDTDLGAKAPKDVKIQGIWYAQLES</sequence>
<proteinExistence type="inferred from homology"/>
<evidence type="ECO:0000256" key="8">
    <source>
        <dbReference type="ARBA" id="ARBA00078362"/>
    </source>
</evidence>
<dbReference type="GO" id="GO:0009654">
    <property type="term" value="C:photosystem II oxygen evolving complex"/>
    <property type="evidence" value="ECO:0007669"/>
    <property type="project" value="InterPro"/>
</dbReference>
<evidence type="ECO:0000256" key="7">
    <source>
        <dbReference type="ARBA" id="ARBA00023276"/>
    </source>
</evidence>
<evidence type="ECO:0000256" key="10">
    <source>
        <dbReference type="ARBA" id="ARBA00081293"/>
    </source>
</evidence>
<dbReference type="FunFam" id="3.30.2050.10:FF:000001">
    <property type="entry name" value="Oxygen-evolving enhancer protein 1, chloroplastic"/>
    <property type="match status" value="1"/>
</dbReference>
<dbReference type="Proteomes" id="UP000823388">
    <property type="component" value="Chromosome 5N"/>
</dbReference>
<dbReference type="Gene3D" id="2.40.160.30">
    <property type="entry name" value="Photosystem II, cytochrome c-550 precursor"/>
    <property type="match status" value="1"/>
</dbReference>
<keyword evidence="5" id="KW-0472">Membrane</keyword>
<comment type="subcellular location">
    <subcellularLocation>
        <location evidence="1">Plastid</location>
        <location evidence="1">Chloroplast thylakoid membrane</location>
    </subcellularLocation>
</comment>
<dbReference type="EMBL" id="CM029046">
    <property type="protein sequence ID" value="KAG2592803.1"/>
    <property type="molecule type" value="Genomic_DNA"/>
</dbReference>
<keyword evidence="6" id="KW-0464">Manganese</keyword>
<evidence type="ECO:0000256" key="3">
    <source>
        <dbReference type="ARBA" id="ARBA00022531"/>
    </source>
</evidence>
<dbReference type="GO" id="GO:0010207">
    <property type="term" value="P:photosystem II assembly"/>
    <property type="evidence" value="ECO:0007669"/>
    <property type="project" value="InterPro"/>
</dbReference>